<dbReference type="AlphaFoldDB" id="A0A0F9KDS5"/>
<gene>
    <name evidence="9" type="ORF">LCGC14_1340090</name>
</gene>
<dbReference type="InterPro" id="IPR037066">
    <property type="entry name" value="Plug_dom_sf"/>
</dbReference>
<keyword evidence="2" id="KW-0813">Transport</keyword>
<evidence type="ECO:0000259" key="7">
    <source>
        <dbReference type="Pfam" id="PF00593"/>
    </source>
</evidence>
<dbReference type="NCBIfam" id="TIGR04057">
    <property type="entry name" value="SusC_RagA_signa"/>
    <property type="match status" value="1"/>
</dbReference>
<evidence type="ECO:0000313" key="9">
    <source>
        <dbReference type="EMBL" id="KKM80414.1"/>
    </source>
</evidence>
<dbReference type="InterPro" id="IPR008969">
    <property type="entry name" value="CarboxyPept-like_regulatory"/>
</dbReference>
<evidence type="ECO:0000256" key="2">
    <source>
        <dbReference type="ARBA" id="ARBA00022448"/>
    </source>
</evidence>
<evidence type="ECO:0000256" key="4">
    <source>
        <dbReference type="ARBA" id="ARBA00023077"/>
    </source>
</evidence>
<protein>
    <recommendedName>
        <fullName evidence="10">TonB-dependent receptor plug domain-containing protein</fullName>
    </recommendedName>
</protein>
<dbReference type="Gene3D" id="2.40.170.20">
    <property type="entry name" value="TonB-dependent receptor, beta-barrel domain"/>
    <property type="match status" value="1"/>
</dbReference>
<dbReference type="PROSITE" id="PS52016">
    <property type="entry name" value="TONB_DEPENDENT_REC_3"/>
    <property type="match status" value="1"/>
</dbReference>
<dbReference type="InterPro" id="IPR000531">
    <property type="entry name" value="Beta-barrel_TonB"/>
</dbReference>
<comment type="caution">
    <text evidence="9">The sequence shown here is derived from an EMBL/GenBank/DDBJ whole genome shotgun (WGS) entry which is preliminary data.</text>
</comment>
<comment type="subcellular location">
    <subcellularLocation>
        <location evidence="1">Cell outer membrane</location>
        <topology evidence="1">Multi-pass membrane protein</topology>
    </subcellularLocation>
</comment>
<dbReference type="Gene3D" id="2.60.40.1120">
    <property type="entry name" value="Carboxypeptidase-like, regulatory domain"/>
    <property type="match status" value="1"/>
</dbReference>
<keyword evidence="4" id="KW-0798">TonB box</keyword>
<reference evidence="9" key="1">
    <citation type="journal article" date="2015" name="Nature">
        <title>Complex archaea that bridge the gap between prokaryotes and eukaryotes.</title>
        <authorList>
            <person name="Spang A."/>
            <person name="Saw J.H."/>
            <person name="Jorgensen S.L."/>
            <person name="Zaremba-Niedzwiedzka K."/>
            <person name="Martijn J."/>
            <person name="Lind A.E."/>
            <person name="van Eijk R."/>
            <person name="Schleper C."/>
            <person name="Guy L."/>
            <person name="Ettema T.J."/>
        </authorList>
    </citation>
    <scope>NUCLEOTIDE SEQUENCE</scope>
</reference>
<evidence type="ECO:0000256" key="6">
    <source>
        <dbReference type="ARBA" id="ARBA00023237"/>
    </source>
</evidence>
<accession>A0A0F9KDS5</accession>
<evidence type="ECO:0008006" key="10">
    <source>
        <dbReference type="Google" id="ProtNLM"/>
    </source>
</evidence>
<keyword evidence="3" id="KW-0812">Transmembrane</keyword>
<dbReference type="NCBIfam" id="TIGR04056">
    <property type="entry name" value="OMP_RagA_SusC"/>
    <property type="match status" value="1"/>
</dbReference>
<dbReference type="InterPro" id="IPR039426">
    <property type="entry name" value="TonB-dep_rcpt-like"/>
</dbReference>
<organism evidence="9">
    <name type="scientific">marine sediment metagenome</name>
    <dbReference type="NCBI Taxonomy" id="412755"/>
    <lineage>
        <taxon>unclassified sequences</taxon>
        <taxon>metagenomes</taxon>
        <taxon>ecological metagenomes</taxon>
    </lineage>
</organism>
<evidence type="ECO:0000256" key="1">
    <source>
        <dbReference type="ARBA" id="ARBA00004571"/>
    </source>
</evidence>
<dbReference type="InterPro" id="IPR023996">
    <property type="entry name" value="TonB-dep_OMP_SusC/RagA"/>
</dbReference>
<dbReference type="SUPFAM" id="SSF56935">
    <property type="entry name" value="Porins"/>
    <property type="match status" value="1"/>
</dbReference>
<proteinExistence type="predicted"/>
<evidence type="ECO:0000256" key="3">
    <source>
        <dbReference type="ARBA" id="ARBA00022692"/>
    </source>
</evidence>
<keyword evidence="6" id="KW-0998">Cell outer membrane</keyword>
<dbReference type="SUPFAM" id="SSF49464">
    <property type="entry name" value="Carboxypeptidase regulatory domain-like"/>
    <property type="match status" value="1"/>
</dbReference>
<dbReference type="InterPro" id="IPR023997">
    <property type="entry name" value="TonB-dep_OMP_SusC/RagA_CS"/>
</dbReference>
<dbReference type="Pfam" id="PF13715">
    <property type="entry name" value="CarbopepD_reg_2"/>
    <property type="match status" value="1"/>
</dbReference>
<dbReference type="InterPro" id="IPR012910">
    <property type="entry name" value="Plug_dom"/>
</dbReference>
<feature type="domain" description="TonB-dependent receptor-like beta-barrel" evidence="7">
    <location>
        <begin position="429"/>
        <end position="987"/>
    </location>
</feature>
<sequence>MTNKLFYVSLITLFLSVAGFTQNRNITGNVTADGNPLPGVNVLVKGTTNGVSADFDGNYSISVRADAQTLVFSYIGFLSQEINIDDRSTINVEMVENAESLEEVVVVGYGTQKKEDLTGAINTIGSEDITRTPITSVDQALRGQTPGVFISNRGGDAAAPINVRIRGVGTTGSNQPLFVIDGVPVVQSSNQSVNTSSATESNPLASFNPNDIESITVLKDASAAAIYGSRAANGVIIVTTKRGKRGGGTNFSYDTYTTFAQRRKYYDVLNTQQYLDVQQELALPNFDFSEFRGSPTYDWQDAVSQTGITQNHNFGVNGGSENMNFNISAGYLDQKGITLSQNFERYSFSANSDIKVGKVFTFGESVSVGFTDRLIPSEPGGSTTLASALNVPFAPIFDPNAPRGYAIMDRSNVGDLANAVNEPIQLVGINDTGLNETRVKTKRILGNVYGEAKFLEGLTYRISGGIDYSSGDGSFFQNNYFFGDNDANKIQGNLLVNEQPVELTTNLSNTLTYNNTFGKHNLTLLLGMEETYYQYEKLRAQGNNLNNTALLLVNAAATTTATKEKDHWALRGYLGRLNYSFDSRYLLTFNVRRDETSRFSKENRYDYFPSLAVGWNVANESFMEDNSIFSQLKLRASWGLVGNQFTGANFAYLPQVSYIPAYVLGSGENLVAAPTSLVFANSDLKWEVSEQVNVGLDVTMFKNRLNFTAEYYSKITSDILVRVPLPAVSGFTFPTDVNLGEISNKGIELSLGFNDQIGDFTYNLSGNFSTIKNNVESLGGNQILANAVSTTTSRTIEGEPIGQFFGYKTDGLYQTEAELAGAPVDNLAFDSGARAPGDVRFVDVNGDGVIDESDRTGIGSPIPTFFYGANVGAAYKGFDFSVFIQGVGGNDVYNYTKQQLESLNSLTNKSTSVLGRWQGAGTSNDIPRIDVNNANNNDRFSDRWIESGAYLRLKNVELGYSLDSEWLNKVSNEILSKVRFYVSGQNLALITNYSGLDPEVTRAQSFEKGENALAAGIDDGYATPQALTIQFGTRITF</sequence>
<dbReference type="Pfam" id="PF00593">
    <property type="entry name" value="TonB_dep_Rec_b-barrel"/>
    <property type="match status" value="1"/>
</dbReference>
<evidence type="ECO:0000259" key="8">
    <source>
        <dbReference type="Pfam" id="PF07715"/>
    </source>
</evidence>
<dbReference type="EMBL" id="LAZR01008188">
    <property type="protein sequence ID" value="KKM80414.1"/>
    <property type="molecule type" value="Genomic_DNA"/>
</dbReference>
<name>A0A0F9KDS5_9ZZZZ</name>
<dbReference type="InterPro" id="IPR036942">
    <property type="entry name" value="Beta-barrel_TonB_sf"/>
</dbReference>
<dbReference type="Pfam" id="PF07715">
    <property type="entry name" value="Plug"/>
    <property type="match status" value="1"/>
</dbReference>
<dbReference type="Gene3D" id="2.170.130.10">
    <property type="entry name" value="TonB-dependent receptor, plug domain"/>
    <property type="match status" value="1"/>
</dbReference>
<keyword evidence="5" id="KW-0472">Membrane</keyword>
<evidence type="ECO:0000256" key="5">
    <source>
        <dbReference type="ARBA" id="ARBA00023136"/>
    </source>
</evidence>
<feature type="domain" description="TonB-dependent receptor plug" evidence="8">
    <location>
        <begin position="114"/>
        <end position="235"/>
    </location>
</feature>
<dbReference type="GO" id="GO:0009279">
    <property type="term" value="C:cell outer membrane"/>
    <property type="evidence" value="ECO:0007669"/>
    <property type="project" value="UniProtKB-SubCell"/>
</dbReference>